<name>A0ABT2URA8_9BACL</name>
<dbReference type="CDD" id="cd10917">
    <property type="entry name" value="CE4_NodB_like_6s_7s"/>
    <property type="match status" value="1"/>
</dbReference>
<evidence type="ECO:0000313" key="5">
    <source>
        <dbReference type="Proteomes" id="UP001652445"/>
    </source>
</evidence>
<dbReference type="SUPFAM" id="SSF88713">
    <property type="entry name" value="Glycoside hydrolase/deacetylase"/>
    <property type="match status" value="1"/>
</dbReference>
<dbReference type="InterPro" id="IPR050248">
    <property type="entry name" value="Polysacc_deacetylase_ArnD"/>
</dbReference>
<evidence type="ECO:0000256" key="2">
    <source>
        <dbReference type="ARBA" id="ARBA00022801"/>
    </source>
</evidence>
<comment type="caution">
    <text evidence="4">The sequence shown here is derived from an EMBL/GenBank/DDBJ whole genome shotgun (WGS) entry which is preliminary data.</text>
</comment>
<sequence length="250" mass="28750">MWTVSIPIVLSLSMLLTGSINELSNAPSKGRPYYEKRGEIVWEVPTEEKIIALTFDDGPDPEDTPQILDLLQQYGAKATFFVIGEKAERYQDLIKREVAEGHELANHTYTHMYFTRGVKESNMRDQLMRAEEAIHRVSGQKPHLFRPPGGYYNDPLIQIAKQEGYTVVMWSWHINTMDWNTPGVNHITNKVLNNSRNGDIVLFHDYVEGKTQTIEALRRILPVLKSRGYRFVTISELLEYRKTSPVKGID</sequence>
<accession>A0ABT2URA8</accession>
<keyword evidence="2" id="KW-0378">Hydrolase</keyword>
<evidence type="ECO:0000259" key="3">
    <source>
        <dbReference type="PROSITE" id="PS51677"/>
    </source>
</evidence>
<feature type="domain" description="NodB homology" evidence="3">
    <location>
        <begin position="49"/>
        <end position="232"/>
    </location>
</feature>
<dbReference type="InterPro" id="IPR011330">
    <property type="entry name" value="Glyco_hydro/deAcase_b/a-brl"/>
</dbReference>
<evidence type="ECO:0000256" key="1">
    <source>
        <dbReference type="ARBA" id="ARBA00022723"/>
    </source>
</evidence>
<proteinExistence type="predicted"/>
<dbReference type="EMBL" id="JAOQIO010000099">
    <property type="protein sequence ID" value="MCU6796224.1"/>
    <property type="molecule type" value="Genomic_DNA"/>
</dbReference>
<protein>
    <submittedName>
        <fullName evidence="4">Polysaccharide deacetylase family protein</fullName>
    </submittedName>
</protein>
<gene>
    <name evidence="4" type="ORF">OB236_29290</name>
</gene>
<dbReference type="PANTHER" id="PTHR10587">
    <property type="entry name" value="GLYCOSYL TRANSFERASE-RELATED"/>
    <property type="match status" value="1"/>
</dbReference>
<organism evidence="4 5">
    <name type="scientific">Paenibacillus baimaensis</name>
    <dbReference type="NCBI Taxonomy" id="2982185"/>
    <lineage>
        <taxon>Bacteria</taxon>
        <taxon>Bacillati</taxon>
        <taxon>Bacillota</taxon>
        <taxon>Bacilli</taxon>
        <taxon>Bacillales</taxon>
        <taxon>Paenibacillaceae</taxon>
        <taxon>Paenibacillus</taxon>
    </lineage>
</organism>
<dbReference type="RefSeq" id="WP_144026418.1">
    <property type="nucleotide sequence ID" value="NZ_JAOQIO010000099.1"/>
</dbReference>
<keyword evidence="1" id="KW-0479">Metal-binding</keyword>
<dbReference type="PROSITE" id="PS51677">
    <property type="entry name" value="NODB"/>
    <property type="match status" value="1"/>
</dbReference>
<dbReference type="Proteomes" id="UP001652445">
    <property type="component" value="Unassembled WGS sequence"/>
</dbReference>
<evidence type="ECO:0000313" key="4">
    <source>
        <dbReference type="EMBL" id="MCU6796224.1"/>
    </source>
</evidence>
<dbReference type="Pfam" id="PF01522">
    <property type="entry name" value="Polysacc_deac_1"/>
    <property type="match status" value="1"/>
</dbReference>
<reference evidence="4 5" key="1">
    <citation type="submission" date="2022-09" db="EMBL/GenBank/DDBJ databases">
        <authorList>
            <person name="Han X.L."/>
            <person name="Wang Q."/>
            <person name="Lu T."/>
        </authorList>
    </citation>
    <scope>NUCLEOTIDE SEQUENCE [LARGE SCALE GENOMIC DNA]</scope>
    <source>
        <strain evidence="4 5">WQ 127069</strain>
    </source>
</reference>
<keyword evidence="5" id="KW-1185">Reference proteome</keyword>
<dbReference type="PANTHER" id="PTHR10587:SF133">
    <property type="entry name" value="CHITIN DEACETYLASE 1-RELATED"/>
    <property type="match status" value="1"/>
</dbReference>
<dbReference type="Gene3D" id="3.20.20.370">
    <property type="entry name" value="Glycoside hydrolase/deacetylase"/>
    <property type="match status" value="1"/>
</dbReference>
<dbReference type="InterPro" id="IPR002509">
    <property type="entry name" value="NODB_dom"/>
</dbReference>